<dbReference type="GO" id="GO:0046872">
    <property type="term" value="F:metal ion binding"/>
    <property type="evidence" value="ECO:0007669"/>
    <property type="project" value="UniProtKB-KW"/>
</dbReference>
<keyword evidence="6" id="KW-0735">Signal-anchor</keyword>
<dbReference type="FunFam" id="1.10.630.10:FF:000043">
    <property type="entry name" value="Cytochrome P450 99A2"/>
    <property type="match status" value="1"/>
</dbReference>
<dbReference type="InterPro" id="IPR002401">
    <property type="entry name" value="Cyt_P450_E_grp-I"/>
</dbReference>
<dbReference type="Pfam" id="PF00067">
    <property type="entry name" value="p450"/>
    <property type="match status" value="1"/>
</dbReference>
<name>A0ABD1HGE8_SALDI</name>
<dbReference type="AlphaFoldDB" id="A0ABD1HGE8"/>
<evidence type="ECO:0000256" key="7">
    <source>
        <dbReference type="ARBA" id="ARBA00022989"/>
    </source>
</evidence>
<comment type="subcellular location">
    <subcellularLocation>
        <location evidence="1">Membrane</location>
        <topology evidence="1">Single-pass type II membrane protein</topology>
    </subcellularLocation>
</comment>
<keyword evidence="10 13" id="KW-0503">Monooxygenase</keyword>
<dbReference type="InterPro" id="IPR036396">
    <property type="entry name" value="Cyt_P450_sf"/>
</dbReference>
<accession>A0ABD1HGE8</accession>
<keyword evidence="15" id="KW-1185">Reference proteome</keyword>
<evidence type="ECO:0000256" key="1">
    <source>
        <dbReference type="ARBA" id="ARBA00004606"/>
    </source>
</evidence>
<evidence type="ECO:0000256" key="13">
    <source>
        <dbReference type="RuleBase" id="RU000461"/>
    </source>
</evidence>
<dbReference type="CDD" id="cd11072">
    <property type="entry name" value="CYP71-like"/>
    <property type="match status" value="1"/>
</dbReference>
<keyword evidence="9 12" id="KW-0408">Iron</keyword>
<evidence type="ECO:0000256" key="4">
    <source>
        <dbReference type="ARBA" id="ARBA00022692"/>
    </source>
</evidence>
<dbReference type="InterPro" id="IPR052306">
    <property type="entry name" value="CYP450_71D"/>
</dbReference>
<sequence length="508" mass="57926">MLDLITAFAALLLPAIFFFINKWKRSKDSKSMKQLPPGPRKLPIIGNLHQMRNPPFRCFRDLSNQYGPLMHLKLGERNAIVVSSPEIAKKMLKDLDPGFADRPRNVAAEIMWYNSSDIVFCPYNDYWRQMRKLRINEILSPKMVRLFESIRRDESARLVDTLRESSGSSVNFTEKIFSLSSSVTCRAAFGCVCEDSETLVKMMADTLNMAAGFEIVDLFPSSRIAGALSWGKVRYMKKMRRKLDVILDDIIDRHRRNRAEMAFEGGRRFGNSEFGGEDLVDVFLRVKEEEELKFPIHNNNIKAVLYDILTGGTDTSAGTIDWAMAELLRHPRVMAKAQAEVRQALKENPSCEQNNVVCNLKYLKLVIKEILRLHPPGPMIPRTSNAEHVINGCIIPSGAMVLVNIWAMQRDPRYWKDPEKFEPERFEDQAVDFGFEYLPFGTGKRMCPGMTFGLATVESALAQLLYNFDWKLPEDVRAEDMDMTETVGLAALRKQSLFVVATPYKSAN</sequence>
<gene>
    <name evidence="14" type="ORF">AAHA92_11248</name>
</gene>
<evidence type="ECO:0000256" key="9">
    <source>
        <dbReference type="ARBA" id="ARBA00023004"/>
    </source>
</evidence>
<evidence type="ECO:0000256" key="3">
    <source>
        <dbReference type="ARBA" id="ARBA00022617"/>
    </source>
</evidence>
<protein>
    <submittedName>
        <fullName evidence="14">Premnaspirodiene oxygenase-like</fullName>
    </submittedName>
</protein>
<comment type="caution">
    <text evidence="14">The sequence shown here is derived from an EMBL/GenBank/DDBJ whole genome shotgun (WGS) entry which is preliminary data.</text>
</comment>
<dbReference type="GO" id="GO:0016020">
    <property type="term" value="C:membrane"/>
    <property type="evidence" value="ECO:0007669"/>
    <property type="project" value="UniProtKB-SubCell"/>
</dbReference>
<evidence type="ECO:0000256" key="11">
    <source>
        <dbReference type="ARBA" id="ARBA00023136"/>
    </source>
</evidence>
<dbReference type="PROSITE" id="PS00086">
    <property type="entry name" value="CYTOCHROME_P450"/>
    <property type="match status" value="1"/>
</dbReference>
<dbReference type="GO" id="GO:0016712">
    <property type="term" value="F:oxidoreductase activity, acting on paired donors, with incorporation or reduction of molecular oxygen, reduced flavin or flavoprotein as one donor, and incorporation of one atom of oxygen"/>
    <property type="evidence" value="ECO:0007669"/>
    <property type="project" value="UniProtKB-ARBA"/>
</dbReference>
<dbReference type="PANTHER" id="PTHR47953">
    <property type="entry name" value="OS08G0105600 PROTEIN"/>
    <property type="match status" value="1"/>
</dbReference>
<evidence type="ECO:0000256" key="2">
    <source>
        <dbReference type="ARBA" id="ARBA00010617"/>
    </source>
</evidence>
<dbReference type="InterPro" id="IPR017972">
    <property type="entry name" value="Cyt_P450_CS"/>
</dbReference>
<comment type="cofactor">
    <cofactor evidence="12">
        <name>heme</name>
        <dbReference type="ChEBI" id="CHEBI:30413"/>
    </cofactor>
</comment>
<evidence type="ECO:0000256" key="12">
    <source>
        <dbReference type="PIRSR" id="PIRSR602401-1"/>
    </source>
</evidence>
<dbReference type="Proteomes" id="UP001567538">
    <property type="component" value="Unassembled WGS sequence"/>
</dbReference>
<keyword evidence="5 12" id="KW-0479">Metal-binding</keyword>
<evidence type="ECO:0000256" key="10">
    <source>
        <dbReference type="ARBA" id="ARBA00023033"/>
    </source>
</evidence>
<feature type="binding site" description="axial binding residue" evidence="12">
    <location>
        <position position="447"/>
    </location>
    <ligand>
        <name>heme</name>
        <dbReference type="ChEBI" id="CHEBI:30413"/>
    </ligand>
    <ligandPart>
        <name>Fe</name>
        <dbReference type="ChEBI" id="CHEBI:18248"/>
    </ligandPart>
</feature>
<organism evidence="14 15">
    <name type="scientific">Salvia divinorum</name>
    <name type="common">Maria pastora</name>
    <name type="synonym">Diviner's sage</name>
    <dbReference type="NCBI Taxonomy" id="28513"/>
    <lineage>
        <taxon>Eukaryota</taxon>
        <taxon>Viridiplantae</taxon>
        <taxon>Streptophyta</taxon>
        <taxon>Embryophyta</taxon>
        <taxon>Tracheophyta</taxon>
        <taxon>Spermatophyta</taxon>
        <taxon>Magnoliopsida</taxon>
        <taxon>eudicotyledons</taxon>
        <taxon>Gunneridae</taxon>
        <taxon>Pentapetalae</taxon>
        <taxon>asterids</taxon>
        <taxon>lamiids</taxon>
        <taxon>Lamiales</taxon>
        <taxon>Lamiaceae</taxon>
        <taxon>Nepetoideae</taxon>
        <taxon>Mentheae</taxon>
        <taxon>Salviinae</taxon>
        <taxon>Salvia</taxon>
        <taxon>Salvia subgen. Calosphace</taxon>
    </lineage>
</organism>
<dbReference type="InterPro" id="IPR001128">
    <property type="entry name" value="Cyt_P450"/>
</dbReference>
<evidence type="ECO:0000313" key="15">
    <source>
        <dbReference type="Proteomes" id="UP001567538"/>
    </source>
</evidence>
<dbReference type="PANTHER" id="PTHR47953:SF16">
    <property type="entry name" value="CYTOCHROME P450 71D8"/>
    <property type="match status" value="1"/>
</dbReference>
<dbReference type="PRINTS" id="PR00463">
    <property type="entry name" value="EP450I"/>
</dbReference>
<reference evidence="14 15" key="1">
    <citation type="submission" date="2024-06" db="EMBL/GenBank/DDBJ databases">
        <title>A chromosome level genome sequence of Diviner's sage (Salvia divinorum).</title>
        <authorList>
            <person name="Ford S.A."/>
            <person name="Ro D.-K."/>
            <person name="Ness R.W."/>
            <person name="Phillips M.A."/>
        </authorList>
    </citation>
    <scope>NUCLEOTIDE SEQUENCE [LARGE SCALE GENOMIC DNA]</scope>
    <source>
        <strain evidence="14">SAF-2024a</strain>
        <tissue evidence="14">Leaf</tissue>
    </source>
</reference>
<dbReference type="GO" id="GO:0016114">
    <property type="term" value="P:terpenoid biosynthetic process"/>
    <property type="evidence" value="ECO:0007669"/>
    <property type="project" value="UniProtKB-ARBA"/>
</dbReference>
<comment type="similarity">
    <text evidence="2 13">Belongs to the cytochrome P450 family.</text>
</comment>
<evidence type="ECO:0000313" key="14">
    <source>
        <dbReference type="EMBL" id="KAL1555523.1"/>
    </source>
</evidence>
<keyword evidence="4" id="KW-0812">Transmembrane</keyword>
<dbReference type="SUPFAM" id="SSF48264">
    <property type="entry name" value="Cytochrome P450"/>
    <property type="match status" value="1"/>
</dbReference>
<dbReference type="Gene3D" id="1.10.630.10">
    <property type="entry name" value="Cytochrome P450"/>
    <property type="match status" value="1"/>
</dbReference>
<evidence type="ECO:0000256" key="6">
    <source>
        <dbReference type="ARBA" id="ARBA00022968"/>
    </source>
</evidence>
<evidence type="ECO:0000256" key="5">
    <source>
        <dbReference type="ARBA" id="ARBA00022723"/>
    </source>
</evidence>
<keyword evidence="8 13" id="KW-0560">Oxidoreductase</keyword>
<proteinExistence type="inferred from homology"/>
<keyword evidence="3 12" id="KW-0349">Heme</keyword>
<dbReference type="EMBL" id="JBEAFC010000005">
    <property type="protein sequence ID" value="KAL1555523.1"/>
    <property type="molecule type" value="Genomic_DNA"/>
</dbReference>
<evidence type="ECO:0000256" key="8">
    <source>
        <dbReference type="ARBA" id="ARBA00023002"/>
    </source>
</evidence>
<keyword evidence="7" id="KW-1133">Transmembrane helix</keyword>
<keyword evidence="11" id="KW-0472">Membrane</keyword>
<dbReference type="PRINTS" id="PR00385">
    <property type="entry name" value="P450"/>
</dbReference>